<gene>
    <name evidence="4" type="ORF">N7494_007979</name>
</gene>
<dbReference type="GO" id="GO:0016616">
    <property type="term" value="F:oxidoreductase activity, acting on the CH-OH group of donors, NAD or NADP as acceptor"/>
    <property type="evidence" value="ECO:0007669"/>
    <property type="project" value="TreeGrafter"/>
</dbReference>
<dbReference type="InterPro" id="IPR050425">
    <property type="entry name" value="NAD(P)_dehydrat-like"/>
</dbReference>
<evidence type="ECO:0000256" key="2">
    <source>
        <dbReference type="ARBA" id="ARBA00023445"/>
    </source>
</evidence>
<comment type="similarity">
    <text evidence="2">Belongs to the NAD(P)-dependent epimerase/dehydratase family. Dihydroflavonol-4-reductase subfamily.</text>
</comment>
<reference evidence="4 5" key="1">
    <citation type="journal article" date="2023" name="IMA Fungus">
        <title>Comparative genomic study of the Penicillium genus elucidates a diverse pangenome and 15 lateral gene transfer events.</title>
        <authorList>
            <person name="Petersen C."/>
            <person name="Sorensen T."/>
            <person name="Nielsen M.R."/>
            <person name="Sondergaard T.E."/>
            <person name="Sorensen J.L."/>
            <person name="Fitzpatrick D.A."/>
            <person name="Frisvad J.C."/>
            <person name="Nielsen K.L."/>
        </authorList>
    </citation>
    <scope>NUCLEOTIDE SEQUENCE [LARGE SCALE GENOMIC DNA]</scope>
    <source>
        <strain evidence="4 5">IBT 35679</strain>
    </source>
</reference>
<dbReference type="CDD" id="cd05227">
    <property type="entry name" value="AR_SDR_e"/>
    <property type="match status" value="1"/>
</dbReference>
<dbReference type="SUPFAM" id="SSF51735">
    <property type="entry name" value="NAD(P)-binding Rossmann-fold domains"/>
    <property type="match status" value="1"/>
</dbReference>
<dbReference type="EMBL" id="JAQIZZ010000006">
    <property type="protein sequence ID" value="KAJ5538500.1"/>
    <property type="molecule type" value="Genomic_DNA"/>
</dbReference>
<evidence type="ECO:0000256" key="1">
    <source>
        <dbReference type="ARBA" id="ARBA00023002"/>
    </source>
</evidence>
<dbReference type="PANTHER" id="PTHR10366:SF564">
    <property type="entry name" value="STEROL-4-ALPHA-CARBOXYLATE 3-DEHYDROGENASE, DECARBOXYLATING"/>
    <property type="match status" value="1"/>
</dbReference>
<dbReference type="InterPro" id="IPR036291">
    <property type="entry name" value="NAD(P)-bd_dom_sf"/>
</dbReference>
<dbReference type="Pfam" id="PF01370">
    <property type="entry name" value="Epimerase"/>
    <property type="match status" value="1"/>
</dbReference>
<dbReference type="FunFam" id="3.40.50.720:FF:000336">
    <property type="entry name" value="Aldehyde reductase"/>
    <property type="match status" value="1"/>
</dbReference>
<organism evidence="4 5">
    <name type="scientific">Penicillium frequentans</name>
    <dbReference type="NCBI Taxonomy" id="3151616"/>
    <lineage>
        <taxon>Eukaryota</taxon>
        <taxon>Fungi</taxon>
        <taxon>Dikarya</taxon>
        <taxon>Ascomycota</taxon>
        <taxon>Pezizomycotina</taxon>
        <taxon>Eurotiomycetes</taxon>
        <taxon>Eurotiomycetidae</taxon>
        <taxon>Eurotiales</taxon>
        <taxon>Aspergillaceae</taxon>
        <taxon>Penicillium</taxon>
    </lineage>
</organism>
<accession>A0AAD6CU49</accession>
<protein>
    <submittedName>
        <fullName evidence="4">Nucleoside-diphosphate-sugar epimerase</fullName>
    </submittedName>
</protein>
<proteinExistence type="inferred from homology"/>
<feature type="domain" description="NAD-dependent epimerase/dehydratase" evidence="3">
    <location>
        <begin position="8"/>
        <end position="249"/>
    </location>
</feature>
<dbReference type="AlphaFoldDB" id="A0AAD6CU49"/>
<evidence type="ECO:0000259" key="3">
    <source>
        <dbReference type="Pfam" id="PF01370"/>
    </source>
</evidence>
<keyword evidence="1" id="KW-0560">Oxidoreductase</keyword>
<sequence length="348" mass="37151">MSTTKQLVLVTGGSGFIGGHCILKCLAAGYRVRTTVRSLKREEEVRATLRAANAINLEDLSFVEADLNKDDGWAEAVSDCTYVLHVASPFPDATPKDENELIEPARDGTLRVLRAARDAKALRIVITSSVAAIHAGQTKPGSKKVFTEKDWTDVDAPGVNAYEKSKTLAEEAAWAFIRGEGEGLQLSVINPALVMGPVLAPDTSTSIEVISRLLNGAVSGCPNLSWGVVDVRDVADLHLLAMEHPKANGERFLCMAPPAMSIKEMSLALRKELGDKANKCPTRGIPNIVMKLLGLFDPAIAMVVPQLSQSFVASNEKATSLLGWAPQSNVDAVVATGESLVKLGLVKD</sequence>
<dbReference type="InterPro" id="IPR001509">
    <property type="entry name" value="Epimerase_deHydtase"/>
</dbReference>
<evidence type="ECO:0000313" key="4">
    <source>
        <dbReference type="EMBL" id="KAJ5538500.1"/>
    </source>
</evidence>
<comment type="caution">
    <text evidence="4">The sequence shown here is derived from an EMBL/GenBank/DDBJ whole genome shotgun (WGS) entry which is preliminary data.</text>
</comment>
<dbReference type="PANTHER" id="PTHR10366">
    <property type="entry name" value="NAD DEPENDENT EPIMERASE/DEHYDRATASE"/>
    <property type="match status" value="1"/>
</dbReference>
<evidence type="ECO:0000313" key="5">
    <source>
        <dbReference type="Proteomes" id="UP001220324"/>
    </source>
</evidence>
<dbReference type="Proteomes" id="UP001220324">
    <property type="component" value="Unassembled WGS sequence"/>
</dbReference>
<name>A0AAD6CU49_9EURO</name>
<keyword evidence="5" id="KW-1185">Reference proteome</keyword>
<dbReference type="Gene3D" id="3.40.50.720">
    <property type="entry name" value="NAD(P)-binding Rossmann-like Domain"/>
    <property type="match status" value="1"/>
</dbReference>